<sequence>MSHQVYVFCLAFEIEYCFLLSPIPQGGATSSWLRSHRRSERGLSPLAGIVMVWGRVISTPMTGCIFFEGLGRGRLWPLNLQPQFQTPVVASVIQKRWYAN</sequence>
<keyword evidence="2" id="KW-1185">Reference proteome</keyword>
<name>A0A4Y2U727_ARAVE</name>
<dbReference type="EMBL" id="BGPR01033807">
    <property type="protein sequence ID" value="GBO07881.1"/>
    <property type="molecule type" value="Genomic_DNA"/>
</dbReference>
<protein>
    <submittedName>
        <fullName evidence="1">Uncharacterized protein</fullName>
    </submittedName>
</protein>
<reference evidence="1 2" key="1">
    <citation type="journal article" date="2019" name="Sci. Rep.">
        <title>Orb-weaving spider Araneus ventricosus genome elucidates the spidroin gene catalogue.</title>
        <authorList>
            <person name="Kono N."/>
            <person name="Nakamura H."/>
            <person name="Ohtoshi R."/>
            <person name="Moran D.A.P."/>
            <person name="Shinohara A."/>
            <person name="Yoshida Y."/>
            <person name="Fujiwara M."/>
            <person name="Mori M."/>
            <person name="Tomita M."/>
            <person name="Arakawa K."/>
        </authorList>
    </citation>
    <scope>NUCLEOTIDE SEQUENCE [LARGE SCALE GENOMIC DNA]</scope>
</reference>
<dbReference type="Proteomes" id="UP000499080">
    <property type="component" value="Unassembled WGS sequence"/>
</dbReference>
<organism evidence="1 2">
    <name type="scientific">Araneus ventricosus</name>
    <name type="common">Orbweaver spider</name>
    <name type="synonym">Epeira ventricosa</name>
    <dbReference type="NCBI Taxonomy" id="182803"/>
    <lineage>
        <taxon>Eukaryota</taxon>
        <taxon>Metazoa</taxon>
        <taxon>Ecdysozoa</taxon>
        <taxon>Arthropoda</taxon>
        <taxon>Chelicerata</taxon>
        <taxon>Arachnida</taxon>
        <taxon>Araneae</taxon>
        <taxon>Araneomorphae</taxon>
        <taxon>Entelegynae</taxon>
        <taxon>Araneoidea</taxon>
        <taxon>Araneidae</taxon>
        <taxon>Araneus</taxon>
    </lineage>
</organism>
<evidence type="ECO:0000313" key="2">
    <source>
        <dbReference type="Proteomes" id="UP000499080"/>
    </source>
</evidence>
<accession>A0A4Y2U727</accession>
<dbReference type="AlphaFoldDB" id="A0A4Y2U727"/>
<gene>
    <name evidence="1" type="ORF">AVEN_129590_1</name>
</gene>
<proteinExistence type="predicted"/>
<evidence type="ECO:0000313" key="1">
    <source>
        <dbReference type="EMBL" id="GBO07881.1"/>
    </source>
</evidence>
<comment type="caution">
    <text evidence="1">The sequence shown here is derived from an EMBL/GenBank/DDBJ whole genome shotgun (WGS) entry which is preliminary data.</text>
</comment>